<gene>
    <name evidence="1" type="ORF">EHS11_13265</name>
</gene>
<dbReference type="Proteomes" id="UP000298264">
    <property type="component" value="Unassembled WGS sequence"/>
</dbReference>
<dbReference type="EMBL" id="RQHV01000059">
    <property type="protein sequence ID" value="TGN08722.1"/>
    <property type="molecule type" value="Genomic_DNA"/>
</dbReference>
<dbReference type="AlphaFoldDB" id="A0A4R9LPC0"/>
<evidence type="ECO:0008006" key="3">
    <source>
        <dbReference type="Google" id="ProtNLM"/>
    </source>
</evidence>
<keyword evidence="2" id="KW-1185">Reference proteome</keyword>
<name>A0A4R9LPC0_9LEPT</name>
<protein>
    <recommendedName>
        <fullName evidence="3">DUF1398 domain-containing protein</fullName>
    </recommendedName>
</protein>
<evidence type="ECO:0000313" key="2">
    <source>
        <dbReference type="Proteomes" id="UP000298264"/>
    </source>
</evidence>
<dbReference type="RefSeq" id="WP_135764886.1">
    <property type="nucleotide sequence ID" value="NZ_RQHV01000059.1"/>
</dbReference>
<evidence type="ECO:0000313" key="1">
    <source>
        <dbReference type="EMBL" id="TGN08722.1"/>
    </source>
</evidence>
<reference evidence="1" key="1">
    <citation type="journal article" date="2019" name="PLoS Negl. Trop. Dis.">
        <title>Revisiting the worldwide diversity of Leptospira species in the environment.</title>
        <authorList>
            <person name="Vincent A.T."/>
            <person name="Schiettekatte O."/>
            <person name="Bourhy P."/>
            <person name="Veyrier F.J."/>
            <person name="Picardeau M."/>
        </authorList>
    </citation>
    <scope>NUCLEOTIDE SEQUENCE [LARGE SCALE GENOMIC DNA]</scope>
    <source>
        <strain evidence="1">201400974</strain>
    </source>
</reference>
<sequence length="97" mass="10999">MNIQTLKEIVDLTLAGKITFPQVVGILLKENVESYHVDFVRAENRYYTANGESHLEPVPHQFPIVAEDFSAEAVNTSLKNDPECIYLINLMKLSLLH</sequence>
<accession>A0A4R9LPC0</accession>
<dbReference type="OrthoDB" id="5954591at2"/>
<proteinExistence type="predicted"/>
<comment type="caution">
    <text evidence="1">The sequence shown here is derived from an EMBL/GenBank/DDBJ whole genome shotgun (WGS) entry which is preliminary data.</text>
</comment>
<organism evidence="1 2">
    <name type="scientific">Leptospira ilyithenensis</name>
    <dbReference type="NCBI Taxonomy" id="2484901"/>
    <lineage>
        <taxon>Bacteria</taxon>
        <taxon>Pseudomonadati</taxon>
        <taxon>Spirochaetota</taxon>
        <taxon>Spirochaetia</taxon>
        <taxon>Leptospirales</taxon>
        <taxon>Leptospiraceae</taxon>
        <taxon>Leptospira</taxon>
    </lineage>
</organism>